<feature type="compositionally biased region" description="Low complexity" evidence="1">
    <location>
        <begin position="45"/>
        <end position="66"/>
    </location>
</feature>
<evidence type="ECO:0000259" key="2">
    <source>
        <dbReference type="Pfam" id="PF24707"/>
    </source>
</evidence>
<organism evidence="4">
    <name type="scientific">Dissoconium aciculare CBS 342.82</name>
    <dbReference type="NCBI Taxonomy" id="1314786"/>
    <lineage>
        <taxon>Eukaryota</taxon>
        <taxon>Fungi</taxon>
        <taxon>Dikarya</taxon>
        <taxon>Ascomycota</taxon>
        <taxon>Pezizomycotina</taxon>
        <taxon>Dothideomycetes</taxon>
        <taxon>Dothideomycetidae</taxon>
        <taxon>Mycosphaerellales</taxon>
        <taxon>Dissoconiaceae</taxon>
        <taxon>Dissoconium</taxon>
    </lineage>
</organism>
<feature type="region of interest" description="Disordered" evidence="1">
    <location>
        <begin position="583"/>
        <end position="659"/>
    </location>
</feature>
<reference evidence="4" key="1">
    <citation type="submission" date="2020-01" db="EMBL/GenBank/DDBJ databases">
        <authorList>
            <consortium name="DOE Joint Genome Institute"/>
            <person name="Haridas S."/>
            <person name="Albert R."/>
            <person name="Binder M."/>
            <person name="Bloem J."/>
            <person name="Labutti K."/>
            <person name="Salamov A."/>
            <person name="Andreopoulos B."/>
            <person name="Baker S.E."/>
            <person name="Barry K."/>
            <person name="Bills G."/>
            <person name="Bluhm B.H."/>
            <person name="Cannon C."/>
            <person name="Castanera R."/>
            <person name="Culley D.E."/>
            <person name="Daum C."/>
            <person name="Ezra D."/>
            <person name="Gonzalez J.B."/>
            <person name="Henrissat B."/>
            <person name="Kuo A."/>
            <person name="Liang C."/>
            <person name="Lipzen A."/>
            <person name="Lutzoni F."/>
            <person name="Magnuson J."/>
            <person name="Mondo S."/>
            <person name="Nolan M."/>
            <person name="Ohm R."/>
            <person name="Pangilinan J."/>
            <person name="Park H.-J."/>
            <person name="Ramirez L."/>
            <person name="Alfaro M."/>
            <person name="Sun H."/>
            <person name="Tritt A."/>
            <person name="Yoshinaga Y."/>
            <person name="Zwiers L.-H."/>
            <person name="Turgeon B.G."/>
            <person name="Goodwin S.B."/>
            <person name="Spatafora J.W."/>
            <person name="Crous P.W."/>
            <person name="Grigoriev I.V."/>
        </authorList>
    </citation>
    <scope>NUCLEOTIDE SEQUENCE</scope>
    <source>
        <strain evidence="4">CBS 342.82</strain>
    </source>
</reference>
<dbReference type="RefSeq" id="XP_033464649.1">
    <property type="nucleotide sequence ID" value="XM_033600712.1"/>
</dbReference>
<accession>A0A6J3MI85</accession>
<feature type="compositionally biased region" description="Pro residues" evidence="1">
    <location>
        <begin position="346"/>
        <end position="359"/>
    </location>
</feature>
<dbReference type="PANTHER" id="PTHR28108">
    <property type="entry name" value="SWR1-COMPLEX PROTEIN 3"/>
    <property type="match status" value="1"/>
</dbReference>
<reference evidence="4" key="2">
    <citation type="submission" date="2020-04" db="EMBL/GenBank/DDBJ databases">
        <authorList>
            <consortium name="NCBI Genome Project"/>
        </authorList>
    </citation>
    <scope>NUCLEOTIDE SEQUENCE</scope>
    <source>
        <strain evidence="4">CBS 342.82</strain>
    </source>
</reference>
<keyword evidence="3" id="KW-1185">Reference proteome</keyword>
<feature type="compositionally biased region" description="Basic and acidic residues" evidence="1">
    <location>
        <begin position="650"/>
        <end position="659"/>
    </location>
</feature>
<feature type="compositionally biased region" description="Polar residues" evidence="1">
    <location>
        <begin position="187"/>
        <end position="214"/>
    </location>
</feature>
<dbReference type="GeneID" id="54358512"/>
<dbReference type="InterPro" id="IPR057558">
    <property type="entry name" value="Swc3_dom"/>
</dbReference>
<feature type="compositionally biased region" description="Polar residues" evidence="1">
    <location>
        <begin position="321"/>
        <end position="333"/>
    </location>
</feature>
<protein>
    <recommendedName>
        <fullName evidence="2">SWR1-complex protein 3 domain-containing protein</fullName>
    </recommendedName>
</protein>
<feature type="region of interest" description="Disordered" evidence="1">
    <location>
        <begin position="1"/>
        <end position="95"/>
    </location>
</feature>
<evidence type="ECO:0000313" key="3">
    <source>
        <dbReference type="Proteomes" id="UP000504637"/>
    </source>
</evidence>
<feature type="compositionally biased region" description="Polar residues" evidence="1">
    <location>
        <begin position="1"/>
        <end position="15"/>
    </location>
</feature>
<dbReference type="GO" id="GO:0000812">
    <property type="term" value="C:Swr1 complex"/>
    <property type="evidence" value="ECO:0007669"/>
    <property type="project" value="InterPro"/>
</dbReference>
<gene>
    <name evidence="4" type="ORF">K489DRAFT_310510</name>
</gene>
<dbReference type="GO" id="GO:0140849">
    <property type="term" value="F:ATP-dependent H2AZ histone chaperone activity"/>
    <property type="evidence" value="ECO:0007669"/>
    <property type="project" value="InterPro"/>
</dbReference>
<feature type="compositionally biased region" description="Low complexity" evidence="1">
    <location>
        <begin position="633"/>
        <end position="644"/>
    </location>
</feature>
<feature type="region of interest" description="Disordered" evidence="1">
    <location>
        <begin position="176"/>
        <end position="258"/>
    </location>
</feature>
<feature type="compositionally biased region" description="Low complexity" evidence="1">
    <location>
        <begin position="334"/>
        <end position="345"/>
    </location>
</feature>
<feature type="compositionally biased region" description="Low complexity" evidence="1">
    <location>
        <begin position="592"/>
        <end position="613"/>
    </location>
</feature>
<feature type="domain" description="SWR1-complex protein 3" evidence="2">
    <location>
        <begin position="79"/>
        <end position="170"/>
    </location>
</feature>
<reference evidence="4" key="3">
    <citation type="submission" date="2025-08" db="UniProtKB">
        <authorList>
            <consortium name="RefSeq"/>
        </authorList>
    </citation>
    <scope>IDENTIFICATION</scope>
    <source>
        <strain evidence="4">CBS 342.82</strain>
    </source>
</reference>
<dbReference type="OrthoDB" id="5338195at2759"/>
<dbReference type="Pfam" id="PF24707">
    <property type="entry name" value="Swc3"/>
    <property type="match status" value="1"/>
</dbReference>
<feature type="region of interest" description="Disordered" evidence="1">
    <location>
        <begin position="507"/>
        <end position="533"/>
    </location>
</feature>
<dbReference type="InterPro" id="IPR037651">
    <property type="entry name" value="Swc3"/>
</dbReference>
<evidence type="ECO:0000313" key="4">
    <source>
        <dbReference type="RefSeq" id="XP_033464649.1"/>
    </source>
</evidence>
<evidence type="ECO:0000256" key="1">
    <source>
        <dbReference type="SAM" id="MobiDB-lite"/>
    </source>
</evidence>
<name>A0A6J3MI85_9PEZI</name>
<proteinExistence type="predicted"/>
<dbReference type="PANTHER" id="PTHR28108:SF1">
    <property type="entry name" value="SWR1-COMPLEX PROTEIN 3"/>
    <property type="match status" value="1"/>
</dbReference>
<dbReference type="AlphaFoldDB" id="A0A6J3MI85"/>
<feature type="region of interest" description="Disordered" evidence="1">
    <location>
        <begin position="315"/>
        <end position="359"/>
    </location>
</feature>
<sequence>MAATQQDTPKPQQTIGVKRSAGKRASLSTPAAKRSRQSAPNVTIESPAEASPATSTPAAASPAPTSKLPRLPTKIHEYRQLPTQAERQDARSLGSDYQSIEDSAVLSEALHRSKLRWINEGILDRYWVKPETGKHAKPPPPNNPEIKWMKSKGPCRIRVEPHVFEVDVYIEEKVKPQPPPKQYATPAASQSPYGQPYRTQPSNQQHVPQRQMQHATPPLSRAGTPGASHTNRPTPPGQQPSAPPVEMKPSQDPVITMLAARASSDAELKGLMKEVATGNATPEQLKIFQRHIDELTAIIQKQRRDEDARQKAIYRPHANGGPQSKPATPQPKSQPATPYNYQTPQQPRPPPQKPWVPPPPASLPVIIAFTTTGATEDRFLFPQHSVLEALTPQHMLASFIVTKKSRPLSNSADDSTSEESPSEIEYWQPLTIMVEVAYGREEILNCIRRWVKPVEEVCKHMEATMARCTRAPTEHLALRLPFRSNPVALSVEEEDALNAAAIKNAAPRADEKVKKERRVSTKPAKKKDPAAAAAATAGATAIGASATPTATSATDGVEVKPTPTTAAVAPAEPAATVVAEAAPNDKTPAPNPTIATPASAAPTTVPAAASETAAPPPPPSEKSAETMQEPISTTAPAKVAPAAVENPTPKPEDVTMTKS</sequence>
<dbReference type="Proteomes" id="UP000504637">
    <property type="component" value="Unplaced"/>
</dbReference>
<feature type="compositionally biased region" description="Pro residues" evidence="1">
    <location>
        <begin position="233"/>
        <end position="243"/>
    </location>
</feature>